<organism evidence="6 7">
    <name type="scientific">Cupriavidus gilardii</name>
    <dbReference type="NCBI Taxonomy" id="82541"/>
    <lineage>
        <taxon>Bacteria</taxon>
        <taxon>Pseudomonadati</taxon>
        <taxon>Pseudomonadota</taxon>
        <taxon>Betaproteobacteria</taxon>
        <taxon>Burkholderiales</taxon>
        <taxon>Burkholderiaceae</taxon>
        <taxon>Cupriavidus</taxon>
    </lineage>
</organism>
<feature type="compositionally biased region" description="Polar residues" evidence="4">
    <location>
        <begin position="1"/>
        <end position="16"/>
    </location>
</feature>
<name>A0ABY4VHR0_9BURK</name>
<keyword evidence="2" id="KW-0238">DNA-binding</keyword>
<proteinExistence type="predicted"/>
<dbReference type="EMBL" id="CP098735">
    <property type="protein sequence ID" value="USE76625.1"/>
    <property type="molecule type" value="Genomic_DNA"/>
</dbReference>
<dbReference type="SUPFAM" id="SSF46785">
    <property type="entry name" value="Winged helix' DNA-binding domain"/>
    <property type="match status" value="1"/>
</dbReference>
<evidence type="ECO:0000313" key="6">
    <source>
        <dbReference type="EMBL" id="USE76625.1"/>
    </source>
</evidence>
<evidence type="ECO:0000256" key="1">
    <source>
        <dbReference type="ARBA" id="ARBA00023015"/>
    </source>
</evidence>
<dbReference type="SMART" id="SM00347">
    <property type="entry name" value="HTH_MARR"/>
    <property type="match status" value="1"/>
</dbReference>
<protein>
    <submittedName>
        <fullName evidence="6">MarR family transcriptional regulator</fullName>
    </submittedName>
</protein>
<evidence type="ECO:0000256" key="3">
    <source>
        <dbReference type="ARBA" id="ARBA00023163"/>
    </source>
</evidence>
<dbReference type="InterPro" id="IPR036390">
    <property type="entry name" value="WH_DNA-bd_sf"/>
</dbReference>
<dbReference type="InterPro" id="IPR036388">
    <property type="entry name" value="WH-like_DNA-bd_sf"/>
</dbReference>
<dbReference type="Pfam" id="PF01047">
    <property type="entry name" value="MarR"/>
    <property type="match status" value="1"/>
</dbReference>
<dbReference type="PANTHER" id="PTHR42756:SF1">
    <property type="entry name" value="TRANSCRIPTIONAL REPRESSOR OF EMRAB OPERON"/>
    <property type="match status" value="1"/>
</dbReference>
<dbReference type="PRINTS" id="PR00598">
    <property type="entry name" value="HTHMARR"/>
</dbReference>
<feature type="domain" description="HTH marR-type" evidence="5">
    <location>
        <begin position="48"/>
        <end position="180"/>
    </location>
</feature>
<sequence>MPTRSTSRNRETASTSRAKDKHGHAASDHAGSQVSPEVKKILQGFKLEDVPTHLLRRAHFRAEEMFAQTFASDSITPRQKAALVILYQEPGLSQSALADRLFMDRNTMAEMVKRLSAAGLIQRIAAKDDQRAYQLFLAPEGARLLERVMPRDVEVEQRFMALLPAEYRPLFLKCLRIIVEAQQDSEPPAS</sequence>
<feature type="region of interest" description="Disordered" evidence="4">
    <location>
        <begin position="1"/>
        <end position="35"/>
    </location>
</feature>
<keyword evidence="3" id="KW-0804">Transcription</keyword>
<evidence type="ECO:0000256" key="2">
    <source>
        <dbReference type="ARBA" id="ARBA00023125"/>
    </source>
</evidence>
<reference evidence="6" key="1">
    <citation type="submission" date="2022-06" db="EMBL/GenBank/DDBJ databases">
        <title>Complete genome sequence and characterization of Cupriavidus gilardii QJ1 isolated from contaminating cells.</title>
        <authorList>
            <person name="Qi J."/>
        </authorList>
    </citation>
    <scope>NUCLEOTIDE SEQUENCE</scope>
    <source>
        <strain evidence="6">QJ1</strain>
    </source>
</reference>
<accession>A0ABY4VHR0</accession>
<dbReference type="RefSeq" id="WP_252251388.1">
    <property type="nucleotide sequence ID" value="NZ_CP098735.1"/>
</dbReference>
<gene>
    <name evidence="6" type="ORF">NDR89_04950</name>
</gene>
<keyword evidence="7" id="KW-1185">Reference proteome</keyword>
<dbReference type="InterPro" id="IPR000835">
    <property type="entry name" value="HTH_MarR-typ"/>
</dbReference>
<dbReference type="Gene3D" id="1.10.10.10">
    <property type="entry name" value="Winged helix-like DNA-binding domain superfamily/Winged helix DNA-binding domain"/>
    <property type="match status" value="1"/>
</dbReference>
<dbReference type="PANTHER" id="PTHR42756">
    <property type="entry name" value="TRANSCRIPTIONAL REGULATOR, MARR"/>
    <property type="match status" value="1"/>
</dbReference>
<dbReference type="PROSITE" id="PS50995">
    <property type="entry name" value="HTH_MARR_2"/>
    <property type="match status" value="1"/>
</dbReference>
<evidence type="ECO:0000313" key="7">
    <source>
        <dbReference type="Proteomes" id="UP001056648"/>
    </source>
</evidence>
<evidence type="ECO:0000259" key="5">
    <source>
        <dbReference type="PROSITE" id="PS50995"/>
    </source>
</evidence>
<dbReference type="Proteomes" id="UP001056648">
    <property type="component" value="Chromosome 1"/>
</dbReference>
<keyword evidence="1" id="KW-0805">Transcription regulation</keyword>
<evidence type="ECO:0000256" key="4">
    <source>
        <dbReference type="SAM" id="MobiDB-lite"/>
    </source>
</evidence>